<dbReference type="GO" id="GO:0008143">
    <property type="term" value="F:poly(A) binding"/>
    <property type="evidence" value="ECO:0007669"/>
    <property type="project" value="TreeGrafter"/>
</dbReference>
<dbReference type="InterPro" id="IPR035979">
    <property type="entry name" value="RBD_domain_sf"/>
</dbReference>
<evidence type="ECO:0000256" key="4">
    <source>
        <dbReference type="SAM" id="MobiDB-lite"/>
    </source>
</evidence>
<name>I0YKU8_COCSC</name>
<feature type="compositionally biased region" description="Acidic residues" evidence="4">
    <location>
        <begin position="49"/>
        <end position="63"/>
    </location>
</feature>
<gene>
    <name evidence="6" type="ORF">COCSUDRAFT_67932</name>
</gene>
<accession>I0YKU8</accession>
<keyword evidence="7" id="KW-1185">Reference proteome</keyword>
<reference evidence="6 7" key="1">
    <citation type="journal article" date="2012" name="Genome Biol.">
        <title>The genome of the polar eukaryotic microalga coccomyxa subellipsoidea reveals traits of cold adaptation.</title>
        <authorList>
            <person name="Blanc G."/>
            <person name="Agarkova I."/>
            <person name="Grimwood J."/>
            <person name="Kuo A."/>
            <person name="Brueggeman A."/>
            <person name="Dunigan D."/>
            <person name="Gurnon J."/>
            <person name="Ladunga I."/>
            <person name="Lindquist E."/>
            <person name="Lucas S."/>
            <person name="Pangilinan J."/>
            <person name="Proschold T."/>
            <person name="Salamov A."/>
            <person name="Schmutz J."/>
            <person name="Weeks D."/>
            <person name="Yamada T."/>
            <person name="Claverie J.M."/>
            <person name="Grigoriev I."/>
            <person name="Van Etten J."/>
            <person name="Lomsadze A."/>
            <person name="Borodovsky M."/>
        </authorList>
    </citation>
    <scope>NUCLEOTIDE SEQUENCE [LARGE SCALE GENOMIC DNA]</scope>
    <source>
        <strain evidence="6 7">C-169</strain>
    </source>
</reference>
<dbReference type="eggNOG" id="KOG4209">
    <property type="taxonomic scope" value="Eukaryota"/>
</dbReference>
<dbReference type="EMBL" id="AGSI01000020">
    <property type="protein sequence ID" value="EIE19017.1"/>
    <property type="molecule type" value="Genomic_DNA"/>
</dbReference>
<dbReference type="PANTHER" id="PTHR23236:SF12">
    <property type="entry name" value="EUKARYOTIC INITIATION FACTOR 4B-RELATED"/>
    <property type="match status" value="1"/>
</dbReference>
<feature type="compositionally biased region" description="Basic and acidic residues" evidence="4">
    <location>
        <begin position="568"/>
        <end position="580"/>
    </location>
</feature>
<feature type="region of interest" description="Disordered" evidence="4">
    <location>
        <begin position="549"/>
        <end position="596"/>
    </location>
</feature>
<dbReference type="Proteomes" id="UP000007264">
    <property type="component" value="Unassembled WGS sequence"/>
</dbReference>
<dbReference type="RefSeq" id="XP_005643561.1">
    <property type="nucleotide sequence ID" value="XM_005643504.1"/>
</dbReference>
<feature type="compositionally biased region" description="Basic and acidic residues" evidence="4">
    <location>
        <begin position="84"/>
        <end position="106"/>
    </location>
</feature>
<evidence type="ECO:0000256" key="3">
    <source>
        <dbReference type="SAM" id="Coils"/>
    </source>
</evidence>
<dbReference type="KEGG" id="csl:COCSUDRAFT_67932"/>
<organism evidence="6 7">
    <name type="scientific">Coccomyxa subellipsoidea (strain C-169)</name>
    <name type="common">Green microalga</name>
    <dbReference type="NCBI Taxonomy" id="574566"/>
    <lineage>
        <taxon>Eukaryota</taxon>
        <taxon>Viridiplantae</taxon>
        <taxon>Chlorophyta</taxon>
        <taxon>core chlorophytes</taxon>
        <taxon>Trebouxiophyceae</taxon>
        <taxon>Trebouxiophyceae incertae sedis</taxon>
        <taxon>Coccomyxaceae</taxon>
        <taxon>Coccomyxa</taxon>
        <taxon>Coccomyxa subellipsoidea</taxon>
    </lineage>
</organism>
<feature type="compositionally biased region" description="Low complexity" evidence="4">
    <location>
        <begin position="73"/>
        <end position="83"/>
    </location>
</feature>
<evidence type="ECO:0000259" key="5">
    <source>
        <dbReference type="PROSITE" id="PS50102"/>
    </source>
</evidence>
<feature type="compositionally biased region" description="Acidic residues" evidence="4">
    <location>
        <begin position="329"/>
        <end position="340"/>
    </location>
</feature>
<keyword evidence="1 2" id="KW-0694">RNA-binding</keyword>
<dbReference type="Gene3D" id="3.30.70.330">
    <property type="match status" value="1"/>
</dbReference>
<comment type="caution">
    <text evidence="6">The sequence shown here is derived from an EMBL/GenBank/DDBJ whole genome shotgun (WGS) entry which is preliminary data.</text>
</comment>
<dbReference type="SMART" id="SM00360">
    <property type="entry name" value="RRM"/>
    <property type="match status" value="1"/>
</dbReference>
<dbReference type="SUPFAM" id="SSF54928">
    <property type="entry name" value="RNA-binding domain, RBD"/>
    <property type="match status" value="1"/>
</dbReference>
<dbReference type="STRING" id="574566.I0YKU8"/>
<feature type="region of interest" description="Disordered" evidence="4">
    <location>
        <begin position="323"/>
        <end position="354"/>
    </location>
</feature>
<proteinExistence type="predicted"/>
<feature type="compositionally biased region" description="Basic and acidic residues" evidence="4">
    <location>
        <begin position="152"/>
        <end position="240"/>
    </location>
</feature>
<dbReference type="GeneID" id="17037184"/>
<dbReference type="PANTHER" id="PTHR23236">
    <property type="entry name" value="EUKARYOTIC TRANSLATION INITIATION FACTOR 4B/4H"/>
    <property type="match status" value="1"/>
</dbReference>
<evidence type="ECO:0000256" key="2">
    <source>
        <dbReference type="PROSITE-ProRule" id="PRU00176"/>
    </source>
</evidence>
<feature type="coiled-coil region" evidence="3">
    <location>
        <begin position="376"/>
        <end position="403"/>
    </location>
</feature>
<dbReference type="Pfam" id="PF00076">
    <property type="entry name" value="RRM_1"/>
    <property type="match status" value="1"/>
</dbReference>
<dbReference type="InterPro" id="IPR000504">
    <property type="entry name" value="RRM_dom"/>
</dbReference>
<evidence type="ECO:0000256" key="1">
    <source>
        <dbReference type="ARBA" id="ARBA00022884"/>
    </source>
</evidence>
<feature type="domain" description="RRM" evidence="5">
    <location>
        <begin position="437"/>
        <end position="513"/>
    </location>
</feature>
<keyword evidence="3" id="KW-0175">Coiled coil</keyword>
<evidence type="ECO:0000313" key="6">
    <source>
        <dbReference type="EMBL" id="EIE19017.1"/>
    </source>
</evidence>
<evidence type="ECO:0000313" key="7">
    <source>
        <dbReference type="Proteomes" id="UP000007264"/>
    </source>
</evidence>
<dbReference type="OrthoDB" id="551566at2759"/>
<sequence>MLAHGNNQALVTENLEAFLGANDAAEFAKWLFAHIEEHGDKYAVPEPEAALEDDPAADDEAAGDGEREEAGEGNEPAAGAASPADEKQEHGREGRHGAIEWRGESSRHHRSERPREDKRGRDEPSRLERRSSHHRDREAVEEGRDAKRRRRDMRELRPLDAGREDRVRDRDRDRPRNDERPSREERDRERHEWERQQRREAQMAQVDREREYRDHREERDRDRDRGRDRPRDRDREPDRRPRQRAYMDSYEHEPVAPAGSLREAPPTVKSQVEPARREPEADDEAEAARGNVFDRLGRRRAALSPAAARKSVFDRLRGNRMLAPKQEVDPEAVTDDELEEGAPSGPVTQGRARTAPHPAATIAAKALNGIKKPAPSQGKADDLAQMKRKMLELQEQVRLLEAQQRTGALAGTMAAPGAIGAVGPAAAPLSLPPVDPRSVHVQGVSPLAVPEVIAAHFSGCGRVINVTIGRDMQGMSRGFAHVEFSNELEAHNALLLSGSILLQQPITVTPKMNRPPPSLTPHYGRGRGGFGPAAFPGAGRGVPFSPRGGGTFRGRGRAPQPLTNHKYVRPELRAELEKQKSGAGLAVAASADTPTG</sequence>
<dbReference type="PROSITE" id="PS50102">
    <property type="entry name" value="RRM"/>
    <property type="match status" value="1"/>
</dbReference>
<feature type="compositionally biased region" description="Basic and acidic residues" evidence="4">
    <location>
        <begin position="113"/>
        <end position="145"/>
    </location>
</feature>
<dbReference type="AlphaFoldDB" id="I0YKU8"/>
<feature type="region of interest" description="Disordered" evidence="4">
    <location>
        <begin position="43"/>
        <end position="292"/>
    </location>
</feature>
<protein>
    <recommendedName>
        <fullName evidence="5">RRM domain-containing protein</fullName>
    </recommendedName>
</protein>
<dbReference type="InterPro" id="IPR012677">
    <property type="entry name" value="Nucleotide-bd_a/b_plait_sf"/>
</dbReference>